<dbReference type="SUPFAM" id="SSF53756">
    <property type="entry name" value="UDP-Glycosyltransferase/glycogen phosphorylase"/>
    <property type="match status" value="1"/>
</dbReference>
<evidence type="ECO:0000256" key="6">
    <source>
        <dbReference type="ARBA" id="ARBA00077935"/>
    </source>
</evidence>
<dbReference type="FunFam" id="3.40.50.2000:FF:000057">
    <property type="entry name" value="Glycosyltransferase"/>
    <property type="match status" value="1"/>
</dbReference>
<dbReference type="Proteomes" id="UP001418222">
    <property type="component" value="Unassembled WGS sequence"/>
</dbReference>
<dbReference type="GO" id="GO:0080043">
    <property type="term" value="F:quercetin 3-O-glucosyltransferase activity"/>
    <property type="evidence" value="ECO:0007669"/>
    <property type="project" value="TreeGrafter"/>
</dbReference>
<dbReference type="Gene3D" id="3.40.50.2000">
    <property type="entry name" value="Glycogen Phosphorylase B"/>
    <property type="match status" value="2"/>
</dbReference>
<comment type="caution">
    <text evidence="7">The sequence shown here is derived from an EMBL/GenBank/DDBJ whole genome shotgun (WGS) entry which is preliminary data.</text>
</comment>
<gene>
    <name evidence="7" type="primary">GLT2</name>
    <name evidence="7" type="ORF">KSP39_PZI012534</name>
</gene>
<evidence type="ECO:0000256" key="3">
    <source>
        <dbReference type="ARBA" id="ARBA00022676"/>
    </source>
</evidence>
<evidence type="ECO:0000256" key="2">
    <source>
        <dbReference type="ARBA" id="ARBA00022575"/>
    </source>
</evidence>
<evidence type="ECO:0000256" key="5">
    <source>
        <dbReference type="ARBA" id="ARBA00058521"/>
    </source>
</evidence>
<evidence type="ECO:0000256" key="4">
    <source>
        <dbReference type="ARBA" id="ARBA00022679"/>
    </source>
</evidence>
<evidence type="ECO:0000256" key="1">
    <source>
        <dbReference type="ARBA" id="ARBA00009995"/>
    </source>
</evidence>
<keyword evidence="8" id="KW-1185">Reference proteome</keyword>
<accession>A0AAP0BES9</accession>
<reference evidence="7 8" key="1">
    <citation type="journal article" date="2022" name="Nat. Plants">
        <title>Genomes of leafy and leafless Platanthera orchids illuminate the evolution of mycoheterotrophy.</title>
        <authorList>
            <person name="Li M.H."/>
            <person name="Liu K.W."/>
            <person name="Li Z."/>
            <person name="Lu H.C."/>
            <person name="Ye Q.L."/>
            <person name="Zhang D."/>
            <person name="Wang J.Y."/>
            <person name="Li Y.F."/>
            <person name="Zhong Z.M."/>
            <person name="Liu X."/>
            <person name="Yu X."/>
            <person name="Liu D.K."/>
            <person name="Tu X.D."/>
            <person name="Liu B."/>
            <person name="Hao Y."/>
            <person name="Liao X.Y."/>
            <person name="Jiang Y.T."/>
            <person name="Sun W.H."/>
            <person name="Chen J."/>
            <person name="Chen Y.Q."/>
            <person name="Ai Y."/>
            <person name="Zhai J.W."/>
            <person name="Wu S.S."/>
            <person name="Zhou Z."/>
            <person name="Hsiao Y.Y."/>
            <person name="Wu W.L."/>
            <person name="Chen Y.Y."/>
            <person name="Lin Y.F."/>
            <person name="Hsu J.L."/>
            <person name="Li C.Y."/>
            <person name="Wang Z.W."/>
            <person name="Zhao X."/>
            <person name="Zhong W.Y."/>
            <person name="Ma X.K."/>
            <person name="Ma L."/>
            <person name="Huang J."/>
            <person name="Chen G.Z."/>
            <person name="Huang M.Z."/>
            <person name="Huang L."/>
            <person name="Peng D.H."/>
            <person name="Luo Y.B."/>
            <person name="Zou S.Q."/>
            <person name="Chen S.P."/>
            <person name="Lan S."/>
            <person name="Tsai W.C."/>
            <person name="Van de Peer Y."/>
            <person name="Liu Z.J."/>
        </authorList>
    </citation>
    <scope>NUCLEOTIDE SEQUENCE [LARGE SCALE GENOMIC DNA]</scope>
    <source>
        <strain evidence="7">Lor287</strain>
    </source>
</reference>
<dbReference type="AlphaFoldDB" id="A0AAP0BES9"/>
<keyword evidence="3" id="KW-0328">Glycosyltransferase</keyword>
<comment type="function">
    <text evidence="5">Involved in the detoxification of the Fusarium mycotoxin deoxynivalenol by the transfer of glucose from UDP-D-glucose to the hydroxyl group at C-3, forming deoxynivalenol-3-O-beta-D-glucoside.</text>
</comment>
<dbReference type="CDD" id="cd03784">
    <property type="entry name" value="GT1_Gtf-like"/>
    <property type="match status" value="1"/>
</dbReference>
<dbReference type="GO" id="GO:0009636">
    <property type="term" value="P:response to toxic substance"/>
    <property type="evidence" value="ECO:0007669"/>
    <property type="project" value="UniProtKB-KW"/>
</dbReference>
<evidence type="ECO:0000313" key="7">
    <source>
        <dbReference type="EMBL" id="KAK8936848.1"/>
    </source>
</evidence>
<dbReference type="PANTHER" id="PTHR11926:SF1553">
    <property type="entry name" value="GLYCOSYLTRANSFERASE"/>
    <property type="match status" value="1"/>
</dbReference>
<keyword evidence="2" id="KW-0216">Detoxification</keyword>
<name>A0AAP0BES9_9ASPA</name>
<dbReference type="EMBL" id="JBBWWQ010000010">
    <property type="protein sequence ID" value="KAK8936848.1"/>
    <property type="molecule type" value="Genomic_DNA"/>
</dbReference>
<comment type="similarity">
    <text evidence="1">Belongs to the UDP-glycosyltransferase family.</text>
</comment>
<evidence type="ECO:0000313" key="8">
    <source>
        <dbReference type="Proteomes" id="UP001418222"/>
    </source>
</evidence>
<dbReference type="InterPro" id="IPR002213">
    <property type="entry name" value="UDP_glucos_trans"/>
</dbReference>
<sequence>MTALVKKNVGHALLLPYPSQGHVNPMLQFGKRICSHGRSATAAITRFMAATTTPDAGQVSLETISDGFDDGGFAAAESISAYLASLESVGSQTLDALLQSLADRGLPVSVVVYDSFLPWAVKVARRHGAAAAAFFTQSVAVDVIYCHVWEGRLRYPVAAAVEGLPGLPRLEPEELPSFISAPAVQYAAYLEMVVNQYKNLEDADFMLINSFYELERKEMDWMMSVRTARTIGPTVPSAYLDDRIPGDSVYAIHLYPPETDNCRSWAATLGLGSAIFVSFGSMAELSSDQTAELAFGLVAAGSPFLWVVRSSEADKLPSGFIAEAKSKGSLVVSWAPQLEILASGKRHDEIRTRAAEWREASRIAMAAGGSSDRNILEFLQKLC</sequence>
<dbReference type="PANTHER" id="PTHR11926">
    <property type="entry name" value="GLUCOSYL/GLUCURONOSYL TRANSFERASES"/>
    <property type="match status" value="1"/>
</dbReference>
<proteinExistence type="inferred from homology"/>
<dbReference type="GO" id="GO:0080044">
    <property type="term" value="F:quercetin 7-O-glucosyltransferase activity"/>
    <property type="evidence" value="ECO:0007669"/>
    <property type="project" value="TreeGrafter"/>
</dbReference>
<organism evidence="7 8">
    <name type="scientific">Platanthera zijinensis</name>
    <dbReference type="NCBI Taxonomy" id="2320716"/>
    <lineage>
        <taxon>Eukaryota</taxon>
        <taxon>Viridiplantae</taxon>
        <taxon>Streptophyta</taxon>
        <taxon>Embryophyta</taxon>
        <taxon>Tracheophyta</taxon>
        <taxon>Spermatophyta</taxon>
        <taxon>Magnoliopsida</taxon>
        <taxon>Liliopsida</taxon>
        <taxon>Asparagales</taxon>
        <taxon>Orchidaceae</taxon>
        <taxon>Orchidoideae</taxon>
        <taxon>Orchideae</taxon>
        <taxon>Orchidinae</taxon>
        <taxon>Platanthera</taxon>
    </lineage>
</organism>
<keyword evidence="4" id="KW-0808">Transferase</keyword>
<protein>
    <recommendedName>
        <fullName evidence="6">Deoxynivalenol-UDP-glucosyltransferase</fullName>
    </recommendedName>
</protein>